<gene>
    <name evidence="1" type="ORF">SAMN06295960_3895</name>
</gene>
<dbReference type="Proteomes" id="UP000193834">
    <property type="component" value="Unassembled WGS sequence"/>
</dbReference>
<dbReference type="STRING" id="1852522.SAMN06295960_3895"/>
<dbReference type="InterPro" id="IPR036249">
    <property type="entry name" value="Thioredoxin-like_sf"/>
</dbReference>
<reference evidence="1 2" key="1">
    <citation type="submission" date="2017-04" db="EMBL/GenBank/DDBJ databases">
        <authorList>
            <person name="Afonso C.L."/>
            <person name="Miller P.J."/>
            <person name="Scott M.A."/>
            <person name="Spackman E."/>
            <person name="Goraichik I."/>
            <person name="Dimitrov K.M."/>
            <person name="Suarez D.L."/>
            <person name="Swayne D.E."/>
        </authorList>
    </citation>
    <scope>NUCLEOTIDE SEQUENCE [LARGE SCALE GENOMIC DNA]</scope>
    <source>
        <strain evidence="1 2">11</strain>
    </source>
</reference>
<evidence type="ECO:0000313" key="1">
    <source>
        <dbReference type="EMBL" id="SMG55383.1"/>
    </source>
</evidence>
<organism evidence="1 2">
    <name type="scientific">Paenibacillus aquistagni</name>
    <dbReference type="NCBI Taxonomy" id="1852522"/>
    <lineage>
        <taxon>Bacteria</taxon>
        <taxon>Bacillati</taxon>
        <taxon>Bacillota</taxon>
        <taxon>Bacilli</taxon>
        <taxon>Bacillales</taxon>
        <taxon>Paenibacillaceae</taxon>
        <taxon>Paenibacillus</taxon>
    </lineage>
</organism>
<evidence type="ECO:0000313" key="2">
    <source>
        <dbReference type="Proteomes" id="UP000193834"/>
    </source>
</evidence>
<dbReference type="AlphaFoldDB" id="A0A1X7LPZ6"/>
<accession>A0A1X7LPZ6</accession>
<dbReference type="RefSeq" id="WP_085497038.1">
    <property type="nucleotide sequence ID" value="NZ_FXAZ01000006.1"/>
</dbReference>
<dbReference type="EMBL" id="FXAZ01000006">
    <property type="protein sequence ID" value="SMG55383.1"/>
    <property type="molecule type" value="Genomic_DNA"/>
</dbReference>
<name>A0A1X7LPZ6_9BACL</name>
<evidence type="ECO:0008006" key="3">
    <source>
        <dbReference type="Google" id="ProtNLM"/>
    </source>
</evidence>
<proteinExistence type="predicted"/>
<keyword evidence="2" id="KW-1185">Reference proteome</keyword>
<sequence>MSTLHVSIAVLYLLFIVASLFVLKLFQYVKSEGERKPANQERTAPPDIGLDIGSILLLDSMESYDHGMIHFDDHRPRLLAFSMVGCKSCEDTYQSLQRFAELHPDLHILLFLFALEQEEATSTIQEKKLHDFPVVWLQESMLDTFKVKSFPFAYFMSNENVIINKQVVNNYEHLEELVDVIPSLPMNRTA</sequence>
<dbReference type="SUPFAM" id="SSF52833">
    <property type="entry name" value="Thioredoxin-like"/>
    <property type="match status" value="1"/>
</dbReference>
<dbReference type="Gene3D" id="3.40.30.10">
    <property type="entry name" value="Glutaredoxin"/>
    <property type="match status" value="1"/>
</dbReference>
<protein>
    <recommendedName>
        <fullName evidence="3">AhpC/TSA family protein</fullName>
    </recommendedName>
</protein>